<dbReference type="PANTHER" id="PTHR43784:SF2">
    <property type="entry name" value="GDSL-LIKE LIPASE_ACYLHYDROLASE, PUTATIVE (AFU_ORTHOLOGUE AFUA_2G00820)-RELATED"/>
    <property type="match status" value="1"/>
</dbReference>
<sequence>MPVPGAPQRVAVIGDSYTNGSPQGGTGQHRWTAVVERDLRARGYDVAIDLGAEGGSGYVTPGNRGDVFADKVATTVRPDDAMVVFFGSRNDSRASEGDLAHATCTALVNAEIAAPGAQLIVIGPPWVDANPPRYVQRARDILQDRAESLHARFIDPLADGWFVDRPDLIGTDGVHPTNEGHAYMAQRITPVIESMMAAHAAP</sequence>
<dbReference type="InterPro" id="IPR036514">
    <property type="entry name" value="SGNH_hydro_sf"/>
</dbReference>
<dbReference type="PANTHER" id="PTHR43784">
    <property type="entry name" value="GDSL-LIKE LIPASE/ACYLHYDROLASE, PUTATIVE (AFU_ORTHOLOGUE AFUA_2G00820)-RELATED"/>
    <property type="match status" value="1"/>
</dbReference>
<dbReference type="STRING" id="134601.AFA91_29850"/>
<dbReference type="AlphaFoldDB" id="A0A0K0XH74"/>
<name>A0A0K0XH74_MYCGD</name>
<dbReference type="InterPro" id="IPR013830">
    <property type="entry name" value="SGNH_hydro"/>
</dbReference>
<reference evidence="2 3" key="1">
    <citation type="submission" date="2015-07" db="EMBL/GenBank/DDBJ databases">
        <title>Complete genome sequence of Mycobacterium goodii X7B, a facultative thermophilic biodesulfurizing bacterium.</title>
        <authorList>
            <person name="Yu B."/>
            <person name="Li F."/>
            <person name="Xu P."/>
        </authorList>
    </citation>
    <scope>NUCLEOTIDE SEQUENCE [LARGE SCALE GENOMIC DNA]</scope>
    <source>
        <strain evidence="2 3">X7B</strain>
    </source>
</reference>
<organism evidence="2 3">
    <name type="scientific">Mycolicibacterium goodii</name>
    <name type="common">Mycobacterium goodii</name>
    <dbReference type="NCBI Taxonomy" id="134601"/>
    <lineage>
        <taxon>Bacteria</taxon>
        <taxon>Bacillati</taxon>
        <taxon>Actinomycetota</taxon>
        <taxon>Actinomycetes</taxon>
        <taxon>Mycobacteriales</taxon>
        <taxon>Mycobacteriaceae</taxon>
        <taxon>Mycolicibacterium</taxon>
    </lineage>
</organism>
<dbReference type="CDD" id="cd00229">
    <property type="entry name" value="SGNH_hydrolase"/>
    <property type="match status" value="1"/>
</dbReference>
<gene>
    <name evidence="2" type="ORF">AFA91_29850</name>
</gene>
<dbReference type="Gene3D" id="3.40.50.1110">
    <property type="entry name" value="SGNH hydrolase"/>
    <property type="match status" value="1"/>
</dbReference>
<dbReference type="EMBL" id="CP012150">
    <property type="protein sequence ID" value="AKS36754.1"/>
    <property type="molecule type" value="Genomic_DNA"/>
</dbReference>
<protein>
    <recommendedName>
        <fullName evidence="1">SGNH hydrolase-type esterase domain-containing protein</fullName>
    </recommendedName>
</protein>
<evidence type="ECO:0000313" key="3">
    <source>
        <dbReference type="Proteomes" id="UP000062255"/>
    </source>
</evidence>
<accession>A0A0K0XH74</accession>
<dbReference type="PATRIC" id="fig|134601.6.peg.6169"/>
<dbReference type="InterPro" id="IPR053140">
    <property type="entry name" value="GDSL_Rv0518-like"/>
</dbReference>
<feature type="domain" description="SGNH hydrolase-type esterase" evidence="1">
    <location>
        <begin position="12"/>
        <end position="182"/>
    </location>
</feature>
<dbReference type="SUPFAM" id="SSF52266">
    <property type="entry name" value="SGNH hydrolase"/>
    <property type="match status" value="1"/>
</dbReference>
<proteinExistence type="predicted"/>
<dbReference type="KEGG" id="mgo:AFA91_29850"/>
<dbReference type="Proteomes" id="UP000062255">
    <property type="component" value="Chromosome"/>
</dbReference>
<evidence type="ECO:0000313" key="2">
    <source>
        <dbReference type="EMBL" id="AKS36754.1"/>
    </source>
</evidence>
<dbReference type="OrthoDB" id="8215557at2"/>
<evidence type="ECO:0000259" key="1">
    <source>
        <dbReference type="Pfam" id="PF13472"/>
    </source>
</evidence>
<dbReference type="Pfam" id="PF13472">
    <property type="entry name" value="Lipase_GDSL_2"/>
    <property type="match status" value="1"/>
</dbReference>